<keyword evidence="2" id="KW-1185">Reference proteome</keyword>
<reference evidence="1" key="1">
    <citation type="submission" date="2022-10" db="EMBL/GenBank/DDBJ databases">
        <title>Complete Genome of Trichothecium roseum strain YXFP-22015, a Plant Pathogen Isolated from Citrus.</title>
        <authorList>
            <person name="Wang Y."/>
            <person name="Zhu L."/>
        </authorList>
    </citation>
    <scope>NUCLEOTIDE SEQUENCE</scope>
    <source>
        <strain evidence="1">YXFP-22015</strain>
    </source>
</reference>
<protein>
    <submittedName>
        <fullName evidence="1">Uncharacterized protein</fullName>
    </submittedName>
</protein>
<comment type="caution">
    <text evidence="1">The sequence shown here is derived from an EMBL/GenBank/DDBJ whole genome shotgun (WGS) entry which is preliminary data.</text>
</comment>
<name>A0ACC0V130_9HYPO</name>
<dbReference type="EMBL" id="CM047943">
    <property type="protein sequence ID" value="KAI9899922.1"/>
    <property type="molecule type" value="Genomic_DNA"/>
</dbReference>
<evidence type="ECO:0000313" key="1">
    <source>
        <dbReference type="EMBL" id="KAI9899922.1"/>
    </source>
</evidence>
<accession>A0ACC0V130</accession>
<evidence type="ECO:0000313" key="2">
    <source>
        <dbReference type="Proteomes" id="UP001163324"/>
    </source>
</evidence>
<gene>
    <name evidence="1" type="ORF">N3K66_004184</name>
</gene>
<proteinExistence type="predicted"/>
<sequence length="519" mass="58375">MNSFSKLDLEPLLNLSRDQIQLAVATVLGVVVSHRLAIIIYRLWFHPLSKFPGPPLLASTNFPLQYLANVSGTWFKTVKKAHEKYGPVVRIGPNHLALDGVVGWPQAYGIRKAGEKEFPKFPDYFEGGNANILSSDRESHRKLRKGMSGGFSETNLSEQGLTIEHYIGLLIDLVTRRTKEGKDVDIVKMLNFTTFDIIGDLTYNDDFNSLQGDGGDGHHSWVLGLIEGVKGNAARRFGKFYPIFNPIVSWLWGSEIALTNEQNQMAGAKAFKRMEKGVIPPDGHKDFMTHMMRTAGGPAESALSPLEMMMNCSVIVMAGSETVATAMSGFFFYLHKNPQVYKILTKEIREAYKDESEIDMKNASALPYLHAVIEETMRVYPPAVEVSPRASPGAEVNGTWVPEGTGISVFQYSTFRNPDHFHDPNSFRPERWLPASHPLHDPVFNKDNKSVFKPFSHGTRDCIGKTLAWFQMHLIATRMLYRFDVEVAPGQDDWQSSQRVFIVWYKGPLKLILKPRIAI</sequence>
<organism evidence="1 2">
    <name type="scientific">Trichothecium roseum</name>
    <dbReference type="NCBI Taxonomy" id="47278"/>
    <lineage>
        <taxon>Eukaryota</taxon>
        <taxon>Fungi</taxon>
        <taxon>Dikarya</taxon>
        <taxon>Ascomycota</taxon>
        <taxon>Pezizomycotina</taxon>
        <taxon>Sordariomycetes</taxon>
        <taxon>Hypocreomycetidae</taxon>
        <taxon>Hypocreales</taxon>
        <taxon>Hypocreales incertae sedis</taxon>
        <taxon>Trichothecium</taxon>
    </lineage>
</organism>
<dbReference type="Proteomes" id="UP001163324">
    <property type="component" value="Chromosome 4"/>
</dbReference>